<keyword evidence="1" id="KW-0472">Membrane</keyword>
<gene>
    <name evidence="2" type="ORF">UFOVP1244_124</name>
</gene>
<feature type="transmembrane region" description="Helical" evidence="1">
    <location>
        <begin position="49"/>
        <end position="68"/>
    </location>
</feature>
<feature type="transmembrane region" description="Helical" evidence="1">
    <location>
        <begin position="74"/>
        <end position="92"/>
    </location>
</feature>
<keyword evidence="1" id="KW-0812">Transmembrane</keyword>
<dbReference type="EMBL" id="LR797181">
    <property type="protein sequence ID" value="CAB4192907.1"/>
    <property type="molecule type" value="Genomic_DNA"/>
</dbReference>
<name>A0A6J5RF09_9CAUD</name>
<protein>
    <submittedName>
        <fullName evidence="2">Uncharacterized protein</fullName>
    </submittedName>
</protein>
<evidence type="ECO:0000256" key="1">
    <source>
        <dbReference type="SAM" id="Phobius"/>
    </source>
</evidence>
<organism evidence="2">
    <name type="scientific">uncultured Caudovirales phage</name>
    <dbReference type="NCBI Taxonomy" id="2100421"/>
    <lineage>
        <taxon>Viruses</taxon>
        <taxon>Duplodnaviria</taxon>
        <taxon>Heunggongvirae</taxon>
        <taxon>Uroviricota</taxon>
        <taxon>Caudoviricetes</taxon>
        <taxon>Peduoviridae</taxon>
        <taxon>Maltschvirus</taxon>
        <taxon>Maltschvirus maltsch</taxon>
    </lineage>
</organism>
<reference evidence="2" key="1">
    <citation type="submission" date="2020-05" db="EMBL/GenBank/DDBJ databases">
        <authorList>
            <person name="Chiriac C."/>
            <person name="Salcher M."/>
            <person name="Ghai R."/>
            <person name="Kavagutti S V."/>
        </authorList>
    </citation>
    <scope>NUCLEOTIDE SEQUENCE</scope>
</reference>
<evidence type="ECO:0000313" key="2">
    <source>
        <dbReference type="EMBL" id="CAB4192907.1"/>
    </source>
</evidence>
<sequence>MTSKIRKMDWNWKPKNITVSIAICCAATIWLSAAAYLRYDFLTPVKYTGYLLAALGLLSAGFGVLVGKDEVTKFGFISIAISLVIAANLNMLEIIRHI</sequence>
<accession>A0A6J5RF09</accession>
<keyword evidence="1" id="KW-1133">Transmembrane helix</keyword>
<feature type="transmembrane region" description="Helical" evidence="1">
    <location>
        <begin position="17"/>
        <end position="37"/>
    </location>
</feature>
<proteinExistence type="predicted"/>